<accession>A0A7S1V3A5</accession>
<organism evidence="2">
    <name type="scientific">Grammatophora oceanica</name>
    <dbReference type="NCBI Taxonomy" id="210454"/>
    <lineage>
        <taxon>Eukaryota</taxon>
        <taxon>Sar</taxon>
        <taxon>Stramenopiles</taxon>
        <taxon>Ochrophyta</taxon>
        <taxon>Bacillariophyta</taxon>
        <taxon>Fragilariophyceae</taxon>
        <taxon>Fragilariophycidae</taxon>
        <taxon>Rhabdonematales</taxon>
        <taxon>Grammatophoraceae</taxon>
        <taxon>Grammatophora</taxon>
    </lineage>
</organism>
<evidence type="ECO:0000256" key="1">
    <source>
        <dbReference type="SAM" id="MobiDB-lite"/>
    </source>
</evidence>
<dbReference type="EMBL" id="HBGK01026249">
    <property type="protein sequence ID" value="CAD9284665.1"/>
    <property type="molecule type" value="Transcribed_RNA"/>
</dbReference>
<protein>
    <submittedName>
        <fullName evidence="2">Uncharacterized protein</fullName>
    </submittedName>
</protein>
<reference evidence="2" key="1">
    <citation type="submission" date="2021-01" db="EMBL/GenBank/DDBJ databases">
        <authorList>
            <person name="Corre E."/>
            <person name="Pelletier E."/>
            <person name="Niang G."/>
            <person name="Scheremetjew M."/>
            <person name="Finn R."/>
            <person name="Kale V."/>
            <person name="Holt S."/>
            <person name="Cochrane G."/>
            <person name="Meng A."/>
            <person name="Brown T."/>
            <person name="Cohen L."/>
        </authorList>
    </citation>
    <scope>NUCLEOTIDE SEQUENCE</scope>
    <source>
        <strain evidence="2">CCMP 410</strain>
    </source>
</reference>
<feature type="region of interest" description="Disordered" evidence="1">
    <location>
        <begin position="260"/>
        <end position="283"/>
    </location>
</feature>
<evidence type="ECO:0000313" key="2">
    <source>
        <dbReference type="EMBL" id="CAD9284665.1"/>
    </source>
</evidence>
<dbReference type="AlphaFoldDB" id="A0A7S1V3A5"/>
<gene>
    <name evidence="2" type="ORF">GOCE00092_LOCUS13577</name>
</gene>
<name>A0A7S1V3A5_9STRA</name>
<sequence>MKSHVERSTSCGGDMDAMLGEDNNCDIDGAVDECEEDAVPPTIDATATYAACASTNKVFSSVSEALTCVEENTLATDDCLPTMLSFTHVGSTDDTCSDTIIAMAVAQGCENRIDEDTSVLDIPVEVDSVAPIAGCSFGSDVIYATKDGAIVDAEFSFSATDNCDDSLHVTIEVLSSEVVLTGEEMVAFSSLAAGLEEDDFKLFVEADICYDRESGSSDDQTRGRCKIDSHRNARTYAVRIVAEDAAGNVGTDECAMVVFDPPSGKGKGGKKDPPRVATPPDPDLDVLFSLAKFEFTQTTPTLR</sequence>
<proteinExistence type="predicted"/>